<dbReference type="AlphaFoldDB" id="A0A271IYB7"/>
<keyword evidence="1" id="KW-0732">Signal</keyword>
<dbReference type="EMBL" id="MQWD01000001">
    <property type="protein sequence ID" value="PAP76077.1"/>
    <property type="molecule type" value="Genomic_DNA"/>
</dbReference>
<feature type="domain" description="Endonuclease/exonuclease/phosphatase" evidence="2">
    <location>
        <begin position="36"/>
        <end position="265"/>
    </location>
</feature>
<dbReference type="Pfam" id="PF03372">
    <property type="entry name" value="Exo_endo_phos"/>
    <property type="match status" value="1"/>
</dbReference>
<dbReference type="Gene3D" id="3.60.10.10">
    <property type="entry name" value="Endonuclease/exonuclease/phosphatase"/>
    <property type="match status" value="1"/>
</dbReference>
<dbReference type="InterPro" id="IPR036691">
    <property type="entry name" value="Endo/exonu/phosph_ase_sf"/>
</dbReference>
<reference evidence="3 4" key="1">
    <citation type="submission" date="2016-11" db="EMBL/GenBank/DDBJ databases">
        <title>Study of marine rhodopsin-containing bacteria.</title>
        <authorList>
            <person name="Yoshizawa S."/>
            <person name="Kumagai Y."/>
            <person name="Kogure K."/>
        </authorList>
    </citation>
    <scope>NUCLEOTIDE SEQUENCE [LARGE SCALE GENOMIC DNA]</scope>
    <source>
        <strain evidence="3 4">SAORIC-28</strain>
    </source>
</reference>
<dbReference type="InterPro" id="IPR026444">
    <property type="entry name" value="Secre_tail"/>
</dbReference>
<name>A0A271IYB7_9BACT</name>
<dbReference type="GO" id="GO:0003824">
    <property type="term" value="F:catalytic activity"/>
    <property type="evidence" value="ECO:0007669"/>
    <property type="project" value="InterPro"/>
</dbReference>
<dbReference type="NCBIfam" id="TIGR04183">
    <property type="entry name" value="Por_Secre_tail"/>
    <property type="match status" value="1"/>
</dbReference>
<dbReference type="SUPFAM" id="SSF56219">
    <property type="entry name" value="DNase I-like"/>
    <property type="match status" value="1"/>
</dbReference>
<dbReference type="InterPro" id="IPR005135">
    <property type="entry name" value="Endo/exonuclease/phosphatase"/>
</dbReference>
<comment type="caution">
    <text evidence="3">The sequence shown here is derived from an EMBL/GenBank/DDBJ whole genome shotgun (WGS) entry which is preliminary data.</text>
</comment>
<dbReference type="Proteomes" id="UP000216339">
    <property type="component" value="Unassembled WGS sequence"/>
</dbReference>
<evidence type="ECO:0000313" key="4">
    <source>
        <dbReference type="Proteomes" id="UP000216339"/>
    </source>
</evidence>
<dbReference type="OrthoDB" id="5500612at2"/>
<feature type="chain" id="PRO_5012583143" description="Endonuclease/exonuclease/phosphatase domain-containing protein" evidence="1">
    <location>
        <begin position="22"/>
        <end position="402"/>
    </location>
</feature>
<gene>
    <name evidence="3" type="ORF">BSZ37_06275</name>
</gene>
<accession>A0A271IYB7</accession>
<organism evidence="3 4">
    <name type="scientific">Rubrivirga marina</name>
    <dbReference type="NCBI Taxonomy" id="1196024"/>
    <lineage>
        <taxon>Bacteria</taxon>
        <taxon>Pseudomonadati</taxon>
        <taxon>Rhodothermota</taxon>
        <taxon>Rhodothermia</taxon>
        <taxon>Rhodothermales</taxon>
        <taxon>Rubricoccaceae</taxon>
        <taxon>Rubrivirga</taxon>
    </lineage>
</organism>
<feature type="signal peptide" evidence="1">
    <location>
        <begin position="1"/>
        <end position="21"/>
    </location>
</feature>
<sequence>MHVVRFTALAALFVSVLPAAAQTVPARGSDGTFDVATWNLEFFGDPSQGPSNDAVQLRNVVAVMQQGGIDLWALQEVVDTDDEWQTLLGELGTDFGAYLGPEVSSTPTFDQRLAFVYDRSVVQPIRTRTILESEDYEFAGRLPLEMQARVTVGGVARTVYVITFHAKASTDTESYNRRVAAADALKDYVDDRIARGEEVIVLGDFNDYLVGSTRGGSFDSPYDVFVEDEGYVPATLPLQQAGINTFCRSSTCTSGDTRDHLLFTAGLGDLYVSDSADRYGELLTAVPSYTTSTSDHLPVLAQFTFMPTAADDGPEADRVALLDPAPSPFRDYTRLRFRLGASANVRLEVFDALGRRVASLAGSFGEGEHAVPLDGRALTPGLYVVRLTAGDEVQARPIVRAE</sequence>
<protein>
    <recommendedName>
        <fullName evidence="2">Endonuclease/exonuclease/phosphatase domain-containing protein</fullName>
    </recommendedName>
</protein>
<evidence type="ECO:0000259" key="2">
    <source>
        <dbReference type="Pfam" id="PF03372"/>
    </source>
</evidence>
<keyword evidence="4" id="KW-1185">Reference proteome</keyword>
<evidence type="ECO:0000256" key="1">
    <source>
        <dbReference type="SAM" id="SignalP"/>
    </source>
</evidence>
<dbReference type="RefSeq" id="WP_095509718.1">
    <property type="nucleotide sequence ID" value="NZ_MQWD01000001.1"/>
</dbReference>
<proteinExistence type="predicted"/>
<evidence type="ECO:0000313" key="3">
    <source>
        <dbReference type="EMBL" id="PAP76077.1"/>
    </source>
</evidence>